<dbReference type="Pfam" id="PF23321">
    <property type="entry name" value="R1_ABCA1"/>
    <property type="match status" value="1"/>
</dbReference>
<protein>
    <recommendedName>
        <fullName evidence="9">ABC transporter domain-containing protein</fullName>
    </recommendedName>
</protein>
<dbReference type="Gene3D" id="3.40.50.300">
    <property type="entry name" value="P-loop containing nucleotide triphosphate hydrolases"/>
    <property type="match status" value="1"/>
</dbReference>
<feature type="transmembrane region" description="Helical" evidence="7">
    <location>
        <begin position="220"/>
        <end position="246"/>
    </location>
</feature>
<dbReference type="PROSITE" id="PS00211">
    <property type="entry name" value="ABC_TRANSPORTER_1"/>
    <property type="match status" value="1"/>
</dbReference>
<dbReference type="Proteomes" id="UP001209878">
    <property type="component" value="Unassembled WGS sequence"/>
</dbReference>
<feature type="domain" description="ABC transporter" evidence="9">
    <location>
        <begin position="464"/>
        <end position="701"/>
    </location>
</feature>
<keyword evidence="2 7" id="KW-0812">Transmembrane</keyword>
<organism evidence="10 11">
    <name type="scientific">Ridgeia piscesae</name>
    <name type="common">Tubeworm</name>
    <dbReference type="NCBI Taxonomy" id="27915"/>
    <lineage>
        <taxon>Eukaryota</taxon>
        <taxon>Metazoa</taxon>
        <taxon>Spiralia</taxon>
        <taxon>Lophotrochozoa</taxon>
        <taxon>Annelida</taxon>
        <taxon>Polychaeta</taxon>
        <taxon>Sedentaria</taxon>
        <taxon>Canalipalpata</taxon>
        <taxon>Sabellida</taxon>
        <taxon>Siboglinidae</taxon>
        <taxon>Ridgeia</taxon>
    </lineage>
</organism>
<dbReference type="GO" id="GO:0016020">
    <property type="term" value="C:membrane"/>
    <property type="evidence" value="ECO:0007669"/>
    <property type="project" value="UniProtKB-SubCell"/>
</dbReference>
<evidence type="ECO:0000256" key="5">
    <source>
        <dbReference type="ARBA" id="ARBA00022989"/>
    </source>
</evidence>
<evidence type="ECO:0000256" key="1">
    <source>
        <dbReference type="ARBA" id="ARBA00004141"/>
    </source>
</evidence>
<feature type="chain" id="PRO_5042191499" description="ABC transporter domain-containing protein" evidence="8">
    <location>
        <begin position="21"/>
        <end position="796"/>
    </location>
</feature>
<sequence length="796" mass="88340">MPCLFTWFIVVLVELKKFQGHPPLLLSLSPFGRSTVVYGVADSHNATAALAVAVAKLYRRQVDSDPLNVEYLNEMPGRTTGDNVHDYLMEKGKRDAHEYSYRTFVAAEFRSVGKHMFVTAFFNFQAYHTSAISLTLVDNALLKHYVGHDYSIETTNHPRQVSGVPDKASSIAILTKGLLVVMGIVIILPVTISSYTLFAVSERSRGIKDAQFISGLHVPVYWAAMFVCDNVMYVASAILVVCLFFVYDTVAFTSAEAFPATVLIFLLYGWASQPMMYVASFIFQSSGSALSWVTIFNLVSGLFLSLASRILEDDGLETFGINTMPAFGLFIGLLRIYTIYAKSEVLCDALNIKKICDAGKKHQCCKETCHLTEVGCIQTDRLAMDGGVCHILMAYALQGAVFFCLLLLFDTGLLTKIYYKLFMPQVRLNTKDDTEGGSGDNDVALERSRVLAMSPQQKRNGDVVILDRLTKVYAKCLKPPKTHLAVDRLTLGIPSGECFGLLGVNGAGKTTTFKMLTGLETVTSGTAYLAGHDITNEIGQSHKHVGYSAQFDTLHTYLTCRETLWMYAYIRGIPSAHIPEEVDRLLHTMLLEPYADKRAGTLSGGNKRKLSVAVAMIGEPVVILLDEPTCGIDPVAQRQAWKVLSQFRESGRTIVLSSHSMDECEALCNRLVIMVGGRFQCIGSLQHLKSKFGKDYMLTIQMSRNEDGEFDNPVLLEQFLSENFLGCVQTSSYNGQLNYSVPETSVTWPLLFSALEEAKNDSKYHMEDYSICQTTLEQIFIDFARDSAKRQTQPLV</sequence>
<dbReference type="EMBL" id="JAODUO010000319">
    <property type="protein sequence ID" value="KAK2183209.1"/>
    <property type="molecule type" value="Genomic_DNA"/>
</dbReference>
<keyword evidence="4" id="KW-0067">ATP-binding</keyword>
<dbReference type="GO" id="GO:0140359">
    <property type="term" value="F:ABC-type transporter activity"/>
    <property type="evidence" value="ECO:0007669"/>
    <property type="project" value="InterPro"/>
</dbReference>
<dbReference type="Pfam" id="PF12698">
    <property type="entry name" value="ABC2_membrane_3"/>
    <property type="match status" value="1"/>
</dbReference>
<accession>A0AAD9L543</accession>
<dbReference type="InterPro" id="IPR013525">
    <property type="entry name" value="ABC2_TM"/>
</dbReference>
<proteinExistence type="predicted"/>
<dbReference type="InterPro" id="IPR003439">
    <property type="entry name" value="ABC_transporter-like_ATP-bd"/>
</dbReference>
<dbReference type="InterPro" id="IPR056264">
    <property type="entry name" value="R2_ABCA1-4-like"/>
</dbReference>
<evidence type="ECO:0000256" key="8">
    <source>
        <dbReference type="SAM" id="SignalP"/>
    </source>
</evidence>
<evidence type="ECO:0000256" key="2">
    <source>
        <dbReference type="ARBA" id="ARBA00022692"/>
    </source>
</evidence>
<dbReference type="GO" id="GO:0005524">
    <property type="term" value="F:ATP binding"/>
    <property type="evidence" value="ECO:0007669"/>
    <property type="project" value="UniProtKB-KW"/>
</dbReference>
<keyword evidence="6 7" id="KW-0472">Membrane</keyword>
<feature type="transmembrane region" description="Helical" evidence="7">
    <location>
        <begin position="319"/>
        <end position="340"/>
    </location>
</feature>
<keyword evidence="8" id="KW-0732">Signal</keyword>
<reference evidence="10" key="1">
    <citation type="journal article" date="2023" name="Mol. Biol. Evol.">
        <title>Third-Generation Sequencing Reveals the Adaptive Role of the Epigenome in Three Deep-Sea Polychaetes.</title>
        <authorList>
            <person name="Perez M."/>
            <person name="Aroh O."/>
            <person name="Sun Y."/>
            <person name="Lan Y."/>
            <person name="Juniper S.K."/>
            <person name="Young C.R."/>
            <person name="Angers B."/>
            <person name="Qian P.Y."/>
        </authorList>
    </citation>
    <scope>NUCLEOTIDE SEQUENCE</scope>
    <source>
        <strain evidence="10">R07B-5</strain>
    </source>
</reference>
<dbReference type="InterPro" id="IPR003593">
    <property type="entry name" value="AAA+_ATPase"/>
</dbReference>
<dbReference type="SMART" id="SM00382">
    <property type="entry name" value="AAA"/>
    <property type="match status" value="1"/>
</dbReference>
<evidence type="ECO:0000256" key="7">
    <source>
        <dbReference type="SAM" id="Phobius"/>
    </source>
</evidence>
<keyword evidence="5 7" id="KW-1133">Transmembrane helix</keyword>
<dbReference type="GO" id="GO:0005319">
    <property type="term" value="F:lipid transporter activity"/>
    <property type="evidence" value="ECO:0007669"/>
    <property type="project" value="TreeGrafter"/>
</dbReference>
<dbReference type="GO" id="GO:0016887">
    <property type="term" value="F:ATP hydrolysis activity"/>
    <property type="evidence" value="ECO:0007669"/>
    <property type="project" value="InterPro"/>
</dbReference>
<evidence type="ECO:0000259" key="9">
    <source>
        <dbReference type="PROSITE" id="PS50893"/>
    </source>
</evidence>
<evidence type="ECO:0000313" key="10">
    <source>
        <dbReference type="EMBL" id="KAK2183209.1"/>
    </source>
</evidence>
<comment type="caution">
    <text evidence="10">The sequence shown here is derived from an EMBL/GenBank/DDBJ whole genome shotgun (WGS) entry which is preliminary data.</text>
</comment>
<comment type="subcellular location">
    <subcellularLocation>
        <location evidence="1">Membrane</location>
        <topology evidence="1">Multi-pass membrane protein</topology>
    </subcellularLocation>
</comment>
<dbReference type="InterPro" id="IPR027417">
    <property type="entry name" value="P-loop_NTPase"/>
</dbReference>
<feature type="transmembrane region" description="Helical" evidence="7">
    <location>
        <begin position="289"/>
        <end position="307"/>
    </location>
</feature>
<dbReference type="FunFam" id="3.40.50.300:FF:000327">
    <property type="entry name" value="ATP-binding cassette sub-family A member 3"/>
    <property type="match status" value="1"/>
</dbReference>
<keyword evidence="11" id="KW-1185">Reference proteome</keyword>
<dbReference type="PANTHER" id="PTHR19229">
    <property type="entry name" value="ATP-BINDING CASSETTE TRANSPORTER SUBFAMILY A ABCA"/>
    <property type="match status" value="1"/>
</dbReference>
<evidence type="ECO:0000256" key="6">
    <source>
        <dbReference type="ARBA" id="ARBA00023136"/>
    </source>
</evidence>
<evidence type="ECO:0000256" key="4">
    <source>
        <dbReference type="ARBA" id="ARBA00022840"/>
    </source>
</evidence>
<dbReference type="PANTHER" id="PTHR19229:SF250">
    <property type="entry name" value="ABC TRANSPORTER DOMAIN-CONTAINING PROTEIN-RELATED"/>
    <property type="match status" value="1"/>
</dbReference>
<feature type="signal peptide" evidence="8">
    <location>
        <begin position="1"/>
        <end position="20"/>
    </location>
</feature>
<feature type="transmembrane region" description="Helical" evidence="7">
    <location>
        <begin position="258"/>
        <end position="283"/>
    </location>
</feature>
<dbReference type="CDD" id="cd03263">
    <property type="entry name" value="ABC_subfamily_A"/>
    <property type="match status" value="1"/>
</dbReference>
<gene>
    <name evidence="10" type="ORF">NP493_320g02070</name>
</gene>
<dbReference type="Pfam" id="PF00005">
    <property type="entry name" value="ABC_tran"/>
    <property type="match status" value="1"/>
</dbReference>
<dbReference type="AlphaFoldDB" id="A0AAD9L543"/>
<evidence type="ECO:0000313" key="11">
    <source>
        <dbReference type="Proteomes" id="UP001209878"/>
    </source>
</evidence>
<name>A0AAD9L543_RIDPI</name>
<dbReference type="InterPro" id="IPR017871">
    <property type="entry name" value="ABC_transporter-like_CS"/>
</dbReference>
<evidence type="ECO:0000256" key="3">
    <source>
        <dbReference type="ARBA" id="ARBA00022741"/>
    </source>
</evidence>
<dbReference type="PROSITE" id="PS50893">
    <property type="entry name" value="ABC_TRANSPORTER_2"/>
    <property type="match status" value="1"/>
</dbReference>
<feature type="transmembrane region" description="Helical" evidence="7">
    <location>
        <begin position="177"/>
        <end position="200"/>
    </location>
</feature>
<dbReference type="SUPFAM" id="SSF52540">
    <property type="entry name" value="P-loop containing nucleoside triphosphate hydrolases"/>
    <property type="match status" value="1"/>
</dbReference>
<feature type="transmembrane region" description="Helical" evidence="7">
    <location>
        <begin position="392"/>
        <end position="414"/>
    </location>
</feature>
<dbReference type="InterPro" id="IPR026082">
    <property type="entry name" value="ABCA"/>
</dbReference>
<keyword evidence="3" id="KW-0547">Nucleotide-binding</keyword>